<dbReference type="Proteomes" id="UP000179807">
    <property type="component" value="Unassembled WGS sequence"/>
</dbReference>
<dbReference type="EMBL" id="MLAK01000008">
    <property type="protein sequence ID" value="OHT17376.1"/>
    <property type="molecule type" value="Genomic_DNA"/>
</dbReference>
<feature type="signal peptide" evidence="1">
    <location>
        <begin position="1"/>
        <end position="20"/>
    </location>
</feature>
<dbReference type="RefSeq" id="XP_068370512.1">
    <property type="nucleotide sequence ID" value="XM_068513559.1"/>
</dbReference>
<evidence type="ECO:0000256" key="1">
    <source>
        <dbReference type="SAM" id="SignalP"/>
    </source>
</evidence>
<protein>
    <submittedName>
        <fullName evidence="2">Uncharacterized protein</fullName>
    </submittedName>
</protein>
<dbReference type="VEuPathDB" id="TrichDB:TRFO_41047"/>
<dbReference type="AlphaFoldDB" id="A0A1J4L2Q6"/>
<gene>
    <name evidence="2" type="ORF">TRFO_41047</name>
</gene>
<proteinExistence type="predicted"/>
<evidence type="ECO:0000313" key="3">
    <source>
        <dbReference type="Proteomes" id="UP000179807"/>
    </source>
</evidence>
<keyword evidence="1" id="KW-0732">Signal</keyword>
<keyword evidence="3" id="KW-1185">Reference proteome</keyword>
<organism evidence="2 3">
    <name type="scientific">Tritrichomonas foetus</name>
    <dbReference type="NCBI Taxonomy" id="1144522"/>
    <lineage>
        <taxon>Eukaryota</taxon>
        <taxon>Metamonada</taxon>
        <taxon>Parabasalia</taxon>
        <taxon>Tritrichomonadida</taxon>
        <taxon>Tritrichomonadidae</taxon>
        <taxon>Tritrichomonas</taxon>
    </lineage>
</organism>
<sequence>MLLLSLLSLISANLSNPSNAAIFVNTTDTVTIDKMGELKYEIGPGANGVEFVFVKSTLLYLTGVSSEKIKITFTFHDDDYHNTPFFLETNNIDITFNCDDPIVFSLRTLNAHKTIFGSTKKVNGHITSNSDCIFDYESFVSAFGPGGVFSTADGGLFSDYHSELQVDLPEDLLEITFSTSAFFVELQNGEKDSFSSVLEKNFNVILKSDLEEITIDASTSTIEGNITILAPKAIITATDRFKNVATATFPVSISCEIILLPYESLPDNIFTFVNEDLEPKDDQIIMMDGYRRYCLYKESSTKCDIHGTIPKAYSSAITVETGKFISYTICTSEAPTIIHDTNSASSLEIIGNNDSRDVNLQIKDVNALSGNFSLENVNIAFTAPQTQLNIKNVFIGKDVTFPNPQQWKMVDFVVSESFNSTFDWYLNFVESLTFDLDLEPNAKIGLYEFNNIENLVITESELKLCYGTSADDCLKFETDSNNRVIVHTNDLKFDLDPAGAKTIFGNFELHIDTKIGDKAQISFFEDWQDV</sequence>
<accession>A0A1J4L2Q6</accession>
<comment type="caution">
    <text evidence="2">The sequence shown here is derived from an EMBL/GenBank/DDBJ whole genome shotgun (WGS) entry which is preliminary data.</text>
</comment>
<feature type="chain" id="PRO_5012746393" evidence="1">
    <location>
        <begin position="21"/>
        <end position="530"/>
    </location>
</feature>
<reference evidence="2" key="1">
    <citation type="submission" date="2016-10" db="EMBL/GenBank/DDBJ databases">
        <authorList>
            <person name="Benchimol M."/>
            <person name="Almeida L.G."/>
            <person name="Vasconcelos A.T."/>
            <person name="Perreira-Neves A."/>
            <person name="Rosa I.A."/>
            <person name="Tasca T."/>
            <person name="Bogo M.R."/>
            <person name="de Souza W."/>
        </authorList>
    </citation>
    <scope>NUCLEOTIDE SEQUENCE [LARGE SCALE GENOMIC DNA]</scope>
    <source>
        <strain evidence="2">K</strain>
    </source>
</reference>
<name>A0A1J4L2Q6_9EUKA</name>
<evidence type="ECO:0000313" key="2">
    <source>
        <dbReference type="EMBL" id="OHT17376.1"/>
    </source>
</evidence>
<dbReference type="GeneID" id="94848263"/>